<dbReference type="EMBL" id="CM010722">
    <property type="protein sequence ID" value="RZC75614.1"/>
    <property type="molecule type" value="Genomic_DNA"/>
</dbReference>
<feature type="region of interest" description="Disordered" evidence="1">
    <location>
        <begin position="1"/>
        <end position="20"/>
    </location>
</feature>
<dbReference type="Proteomes" id="UP000316621">
    <property type="component" value="Chromosome 8"/>
</dbReference>
<evidence type="ECO:0000256" key="1">
    <source>
        <dbReference type="SAM" id="MobiDB-lite"/>
    </source>
</evidence>
<name>A0A4Y7KQH5_PAPSO</name>
<protein>
    <submittedName>
        <fullName evidence="2">Uncharacterized protein</fullName>
    </submittedName>
</protein>
<evidence type="ECO:0000313" key="2">
    <source>
        <dbReference type="EMBL" id="RZC75614.1"/>
    </source>
</evidence>
<keyword evidence="3" id="KW-1185">Reference proteome</keyword>
<evidence type="ECO:0000313" key="3">
    <source>
        <dbReference type="Proteomes" id="UP000316621"/>
    </source>
</evidence>
<sequence>MLKRKRRELENLSGKKSKPI</sequence>
<gene>
    <name evidence="2" type="ORF">C5167_051093</name>
</gene>
<proteinExistence type="predicted"/>
<reference evidence="2 3" key="1">
    <citation type="journal article" date="2018" name="Science">
        <title>The opium poppy genome and morphinan production.</title>
        <authorList>
            <person name="Guo L."/>
            <person name="Winzer T."/>
            <person name="Yang X."/>
            <person name="Li Y."/>
            <person name="Ning Z."/>
            <person name="He Z."/>
            <person name="Teodor R."/>
            <person name="Lu Y."/>
            <person name="Bowser T.A."/>
            <person name="Graham I.A."/>
            <person name="Ye K."/>
        </authorList>
    </citation>
    <scope>NUCLEOTIDE SEQUENCE [LARGE SCALE GENOMIC DNA]</scope>
    <source>
        <strain evidence="3">cv. HN1</strain>
        <tissue evidence="2">Leaves</tissue>
    </source>
</reference>
<dbReference type="AlphaFoldDB" id="A0A4Y7KQH5"/>
<organism evidence="2 3">
    <name type="scientific">Papaver somniferum</name>
    <name type="common">Opium poppy</name>
    <dbReference type="NCBI Taxonomy" id="3469"/>
    <lineage>
        <taxon>Eukaryota</taxon>
        <taxon>Viridiplantae</taxon>
        <taxon>Streptophyta</taxon>
        <taxon>Embryophyta</taxon>
        <taxon>Tracheophyta</taxon>
        <taxon>Spermatophyta</taxon>
        <taxon>Magnoliopsida</taxon>
        <taxon>Ranunculales</taxon>
        <taxon>Papaveraceae</taxon>
        <taxon>Papaveroideae</taxon>
        <taxon>Papaver</taxon>
    </lineage>
</organism>
<accession>A0A4Y7KQH5</accession>